<accession>A0A495P290</accession>
<dbReference type="AlphaFoldDB" id="A0A495P290"/>
<comment type="caution">
    <text evidence="1">The sequence shown here is derived from an EMBL/GenBank/DDBJ whole genome shotgun (WGS) entry which is preliminary data.</text>
</comment>
<dbReference type="EMBL" id="RBLG01000006">
    <property type="protein sequence ID" value="RKS42789.1"/>
    <property type="molecule type" value="Genomic_DNA"/>
</dbReference>
<reference evidence="1 2" key="1">
    <citation type="submission" date="2018-10" db="EMBL/GenBank/DDBJ databases">
        <title>Genomic Encyclopedia of Archaeal and Bacterial Type Strains, Phase II (KMG-II): from individual species to whole genera.</title>
        <authorList>
            <person name="Goeker M."/>
        </authorList>
    </citation>
    <scope>NUCLEOTIDE SEQUENCE [LARGE SCALE GENOMIC DNA]</scope>
    <source>
        <strain evidence="1 2">DSM 19839</strain>
    </source>
</reference>
<evidence type="ECO:0000313" key="2">
    <source>
        <dbReference type="Proteomes" id="UP000276282"/>
    </source>
</evidence>
<dbReference type="Gene3D" id="2.60.40.1120">
    <property type="entry name" value="Carboxypeptidase-like, regulatory domain"/>
    <property type="match status" value="1"/>
</dbReference>
<dbReference type="OrthoDB" id="996574at2"/>
<dbReference type="Gene3D" id="2.120.10.80">
    <property type="entry name" value="Kelch-type beta propeller"/>
    <property type="match status" value="1"/>
</dbReference>
<keyword evidence="1" id="KW-0121">Carboxypeptidase</keyword>
<gene>
    <name evidence="1" type="ORF">BC962_3076</name>
</gene>
<dbReference type="InterPro" id="IPR015915">
    <property type="entry name" value="Kelch-typ_b-propeller"/>
</dbReference>
<dbReference type="SUPFAM" id="SSF49464">
    <property type="entry name" value="Carboxypeptidase regulatory domain-like"/>
    <property type="match status" value="1"/>
</dbReference>
<dbReference type="GO" id="GO:0004180">
    <property type="term" value="F:carboxypeptidase activity"/>
    <property type="evidence" value="ECO:0007669"/>
    <property type="project" value="UniProtKB-KW"/>
</dbReference>
<dbReference type="SUPFAM" id="SSF117281">
    <property type="entry name" value="Kelch motif"/>
    <property type="match status" value="1"/>
</dbReference>
<keyword evidence="1" id="KW-0378">Hydrolase</keyword>
<dbReference type="InterPro" id="IPR052392">
    <property type="entry name" value="Kelch-BTB_domain-containing"/>
</dbReference>
<dbReference type="Proteomes" id="UP000276282">
    <property type="component" value="Unassembled WGS sequence"/>
</dbReference>
<name>A0A495P290_9FLAO</name>
<dbReference type="PANTHER" id="PTHR46375">
    <property type="entry name" value="KELCH REPEAT AND BTB DOMAIN-CONTAINING PROTEIN 13-RELATED"/>
    <property type="match status" value="1"/>
</dbReference>
<keyword evidence="1" id="KW-0645">Protease</keyword>
<protein>
    <submittedName>
        <fullName evidence="1">Carboxypeptidase-like protein</fullName>
    </submittedName>
</protein>
<proteinExistence type="predicted"/>
<organism evidence="1 2">
    <name type="scientific">Gillisia mitskevichiae</name>
    <dbReference type="NCBI Taxonomy" id="270921"/>
    <lineage>
        <taxon>Bacteria</taxon>
        <taxon>Pseudomonadati</taxon>
        <taxon>Bacteroidota</taxon>
        <taxon>Flavobacteriia</taxon>
        <taxon>Flavobacteriales</taxon>
        <taxon>Flavobacteriaceae</taxon>
        <taxon>Gillisia</taxon>
    </lineage>
</organism>
<dbReference type="Pfam" id="PF24681">
    <property type="entry name" value="Kelch_KLHDC2_KLHL20_DRC7"/>
    <property type="match status" value="1"/>
</dbReference>
<dbReference type="PANTHER" id="PTHR46375:SF4">
    <property type="entry name" value="KELCH-LIKE FAMILY, MEMBER 42"/>
    <property type="match status" value="1"/>
</dbReference>
<evidence type="ECO:0000313" key="1">
    <source>
        <dbReference type="EMBL" id="RKS42789.1"/>
    </source>
</evidence>
<keyword evidence="2" id="KW-1185">Reference proteome</keyword>
<sequence>MDIFNMKKKLLIIIVLGVFFISTPFYAQILKGKILDSETQFPIENVNIYNKTTGFGTTSNSLGEFYLNKVKDDTDSLIFSYIGYHTETKTIAEFKRESNLILLQKKIDGLDLVDVSIKTLNDKINFQKLENIPKALYAFSANIIDGELFLVAGNESEETKQALKLLDRYSDMALNDFLKALARRPNKDWAKYNSEIYSYNFLDKKWGKIKSSIKPRAYHNSEVLNDKIYIYGGKTLSTNHWKEYLPNQVEIYDVKRDTLLLDETNPHLAINFASFTYDSLIFLMGGSIKEFENTKRKHYTNKVHVFNSNTGYWKELGSMPEAKETSGVLVNDVFYFIGGYKGEPIKSIETYNLRNGKWKRIGELFDPMSRPAIASKDERIYIYDNKRILAFNTLTRSLREFKIDIDIYEPKMVVYGSDLYILGGFNKFEFKLKPSNGFYKIPIENFKNTKIEKQRTFDSL</sequence>
<dbReference type="InterPro" id="IPR008969">
    <property type="entry name" value="CarboxyPept-like_regulatory"/>
</dbReference>
<dbReference type="Pfam" id="PF13715">
    <property type="entry name" value="CarbopepD_reg_2"/>
    <property type="match status" value="1"/>
</dbReference>